<dbReference type="AlphaFoldDB" id="A0A4Z0RL21"/>
<evidence type="ECO:0000313" key="1">
    <source>
        <dbReference type="EMBL" id="MBJ7632833.1"/>
    </source>
</evidence>
<dbReference type="Proteomes" id="UP000728106">
    <property type="component" value="Unassembled WGS sequence"/>
</dbReference>
<reference evidence="2" key="1">
    <citation type="submission" date="2020-02" db="EMBL/GenBank/DDBJ databases">
        <authorList>
            <person name="Fontana A."/>
            <person name="Patrone V."/>
            <person name="Morelli L."/>
        </authorList>
    </citation>
    <scope>NUCLEOTIDE SEQUENCE</scope>
    <source>
        <strain evidence="1">CCUG 30943</strain>
        <strain evidence="2">CCUG 43002</strain>
    </source>
</reference>
<keyword evidence="3" id="KW-1185">Reference proteome</keyword>
<protein>
    <submittedName>
        <fullName evidence="2">DUF3114 domain-containing protein</fullName>
    </submittedName>
</protein>
<comment type="caution">
    <text evidence="2">The sequence shown here is derived from an EMBL/GenBank/DDBJ whole genome shotgun (WGS) entry which is preliminary data.</text>
</comment>
<name>A0A4Z0RL21_WEICO</name>
<dbReference type="GeneID" id="57979294"/>
<proteinExistence type="predicted"/>
<accession>A0A4Z0RL21</accession>
<dbReference type="Pfam" id="PF11311">
    <property type="entry name" value="DUF3114"/>
    <property type="match status" value="1"/>
</dbReference>
<dbReference type="InterPro" id="IPR021462">
    <property type="entry name" value="DUF3114"/>
</dbReference>
<gene>
    <name evidence="2" type="ORF">HAU20_05195</name>
    <name evidence="1" type="ORF">HAU43_07015</name>
</gene>
<sequence length="338" mass="38148">MTILFKRTRDLIANPTGVTEHKAAMSAALIGQVETLMADGWLPKSLAAYVEAVAKAPELNDATMMDVLEAKWFEAHRVGSELFTEMLVAGFHRGSAPATDRLGMLYNVLGLYLDETNFVQMTHLGLWDDREATPNLYYLQINDEDELQAYWQFVNRVAYLMRLKYRAWNGIRSRYATSRLLTATFDNQLRYYLGKPVSDFVRAQGWTRAMYEAKVLEEMGHEVLHPGVSLHNRGVADQSNVKVVTPDYHVELIFDSADQIVSLWQPLEAHQVVVADGSVRFVQDHNAYSLDELQMIANTESANYAGQGGEIHEALDVRPAARNAGLEATLRNYAKNQF</sequence>
<dbReference type="RefSeq" id="WP_135388477.1">
    <property type="nucleotide sequence ID" value="NZ_CP027563.1"/>
</dbReference>
<dbReference type="Proteomes" id="UP000808038">
    <property type="component" value="Unassembled WGS sequence"/>
</dbReference>
<evidence type="ECO:0000313" key="2">
    <source>
        <dbReference type="EMBL" id="MBJ7638785.1"/>
    </source>
</evidence>
<evidence type="ECO:0000313" key="3">
    <source>
        <dbReference type="Proteomes" id="UP000728106"/>
    </source>
</evidence>
<dbReference type="EMBL" id="JAAOCX010000008">
    <property type="protein sequence ID" value="MBJ7632833.1"/>
    <property type="molecule type" value="Genomic_DNA"/>
</dbReference>
<reference evidence="2 3" key="2">
    <citation type="journal article" date="2021" name="Int. J. Food Microbiol.">
        <title>Safety demonstration of a microbial species for use in the food chain: Weissella confusa.</title>
        <authorList>
            <person name="Bourdichon F."/>
            <person name="Patrone V."/>
            <person name="Fontana A."/>
            <person name="Milani G."/>
            <person name="Morelli L."/>
        </authorList>
    </citation>
    <scope>NUCLEOTIDE SEQUENCE [LARGE SCALE GENOMIC DNA]</scope>
    <source>
        <strain evidence="1">CCUG 30943</strain>
        <strain evidence="2 3">CCUG 43002</strain>
    </source>
</reference>
<dbReference type="EMBL" id="JAAOCP010000005">
    <property type="protein sequence ID" value="MBJ7638785.1"/>
    <property type="molecule type" value="Genomic_DNA"/>
</dbReference>
<organism evidence="2 3">
    <name type="scientific">Weissella confusa</name>
    <name type="common">Lactobacillus confusus</name>
    <dbReference type="NCBI Taxonomy" id="1583"/>
    <lineage>
        <taxon>Bacteria</taxon>
        <taxon>Bacillati</taxon>
        <taxon>Bacillota</taxon>
        <taxon>Bacilli</taxon>
        <taxon>Lactobacillales</taxon>
        <taxon>Lactobacillaceae</taxon>
        <taxon>Weissella</taxon>
    </lineage>
</organism>